<evidence type="ECO:0000256" key="1">
    <source>
        <dbReference type="SAM" id="Phobius"/>
    </source>
</evidence>
<protein>
    <submittedName>
        <fullName evidence="2">Uncharacterized protein</fullName>
    </submittedName>
</protein>
<dbReference type="AlphaFoldDB" id="A0A4Z1P2R1"/>
<name>A0A4Z1P2R1_9PEZI</name>
<gene>
    <name evidence="2" type="ORF">E6O75_ATG06476</name>
</gene>
<sequence length="72" mass="7567">MAGYLLRSGVPGCLVLSSQDLDYLFLSGAPGISGLPGFLFCGIGTAALAPHRSTRLMFRPDGVLIAVLRFVL</sequence>
<keyword evidence="3" id="KW-1185">Reference proteome</keyword>
<keyword evidence="1" id="KW-0472">Membrane</keyword>
<evidence type="ECO:0000313" key="2">
    <source>
        <dbReference type="EMBL" id="TID18400.1"/>
    </source>
</evidence>
<keyword evidence="1" id="KW-0812">Transmembrane</keyword>
<feature type="transmembrane region" description="Helical" evidence="1">
    <location>
        <begin position="24"/>
        <end position="49"/>
    </location>
</feature>
<organism evidence="2 3">
    <name type="scientific">Venturia nashicola</name>
    <dbReference type="NCBI Taxonomy" id="86259"/>
    <lineage>
        <taxon>Eukaryota</taxon>
        <taxon>Fungi</taxon>
        <taxon>Dikarya</taxon>
        <taxon>Ascomycota</taxon>
        <taxon>Pezizomycotina</taxon>
        <taxon>Dothideomycetes</taxon>
        <taxon>Pleosporomycetidae</taxon>
        <taxon>Venturiales</taxon>
        <taxon>Venturiaceae</taxon>
        <taxon>Venturia</taxon>
    </lineage>
</organism>
<reference evidence="2 3" key="1">
    <citation type="submission" date="2019-04" db="EMBL/GenBank/DDBJ databases">
        <title>High contiguity whole genome sequence and gene annotation resource for two Venturia nashicola isolates.</title>
        <authorList>
            <person name="Prokchorchik M."/>
            <person name="Won K."/>
            <person name="Lee Y."/>
            <person name="Choi E.D."/>
            <person name="Segonzac C."/>
            <person name="Sohn K.H."/>
        </authorList>
    </citation>
    <scope>NUCLEOTIDE SEQUENCE [LARGE SCALE GENOMIC DNA]</scope>
    <source>
        <strain evidence="2 3">PRI2</strain>
    </source>
</reference>
<keyword evidence="1" id="KW-1133">Transmembrane helix</keyword>
<accession>A0A4Z1P2R1</accession>
<comment type="caution">
    <text evidence="2">The sequence shown here is derived from an EMBL/GenBank/DDBJ whole genome shotgun (WGS) entry which is preliminary data.</text>
</comment>
<evidence type="ECO:0000313" key="3">
    <source>
        <dbReference type="Proteomes" id="UP000298493"/>
    </source>
</evidence>
<proteinExistence type="predicted"/>
<dbReference type="EMBL" id="SNSC02000014">
    <property type="protein sequence ID" value="TID18400.1"/>
    <property type="molecule type" value="Genomic_DNA"/>
</dbReference>
<dbReference type="Proteomes" id="UP000298493">
    <property type="component" value="Unassembled WGS sequence"/>
</dbReference>